<proteinExistence type="predicted"/>
<feature type="non-terminal residue" evidence="1">
    <location>
        <position position="1"/>
    </location>
</feature>
<reference evidence="1 2" key="1">
    <citation type="submission" date="2017-12" db="EMBL/GenBank/DDBJ databases">
        <authorList>
            <person name="Pombert J.-F."/>
            <person name="Haag K.L."/>
            <person name="Ebert D."/>
        </authorList>
    </citation>
    <scope>NUCLEOTIDE SEQUENCE [LARGE SCALE GENOMIC DNA]</scope>
    <source>
        <strain evidence="1">IL-G-3</strain>
    </source>
</reference>
<comment type="caution">
    <text evidence="1">The sequence shown here is derived from an EMBL/GenBank/DDBJ whole genome shotgun (WGS) entry which is preliminary data.</text>
</comment>
<dbReference type="Proteomes" id="UP000292282">
    <property type="component" value="Unassembled WGS sequence"/>
</dbReference>
<dbReference type="VEuPathDB" id="MicrosporidiaDB:CWI38_2537p0010"/>
<accession>A0A4Q9LF34</accession>
<evidence type="ECO:0000313" key="2">
    <source>
        <dbReference type="Proteomes" id="UP000292282"/>
    </source>
</evidence>
<keyword evidence="2" id="KW-1185">Reference proteome</keyword>
<evidence type="ECO:0000313" key="1">
    <source>
        <dbReference type="EMBL" id="TBU06619.1"/>
    </source>
</evidence>
<organism evidence="1 2">
    <name type="scientific">Hamiltosporidium tvaerminnensis</name>
    <dbReference type="NCBI Taxonomy" id="1176355"/>
    <lineage>
        <taxon>Eukaryota</taxon>
        <taxon>Fungi</taxon>
        <taxon>Fungi incertae sedis</taxon>
        <taxon>Microsporidia</taxon>
        <taxon>Dubosqiidae</taxon>
        <taxon>Hamiltosporidium</taxon>
    </lineage>
</organism>
<dbReference type="EMBL" id="PITK01002537">
    <property type="protein sequence ID" value="TBU06619.1"/>
    <property type="molecule type" value="Genomic_DNA"/>
</dbReference>
<sequence>EFAKKKLFIIFVCLCRNALSRKLNEKHTKVTIHNAADSHTTKNLLFINDIRLLVVESFTLGAMTGAVKEFLMKIAHKNRDKSALKDTFGEDTATLLVVLYLYLARTEPGRGLHSENFRRYLNYIWKKKKKTSIKGINARKKKRASMFCYTQDRNILWVADGVQNSIHLELDVRKCSERLNYTAQ</sequence>
<protein>
    <submittedName>
        <fullName evidence="1">Uncharacterized protein</fullName>
    </submittedName>
</protein>
<dbReference type="AlphaFoldDB" id="A0A4Q9LF34"/>
<name>A0A4Q9LF34_9MICR</name>
<gene>
    <name evidence="1" type="ORF">CWI38_2537p0010</name>
</gene>